<comment type="caution">
    <text evidence="3">The sequence shown here is derived from an EMBL/GenBank/DDBJ whole genome shotgun (WGS) entry which is preliminary data.</text>
</comment>
<dbReference type="Proteomes" id="UP000663864">
    <property type="component" value="Unassembled WGS sequence"/>
</dbReference>
<dbReference type="Gene3D" id="2.60.40.1760">
    <property type="entry name" value="glycosyl hydrolase (family 31)"/>
    <property type="match status" value="1"/>
</dbReference>
<dbReference type="GO" id="GO:0005975">
    <property type="term" value="P:carbohydrate metabolic process"/>
    <property type="evidence" value="ECO:0007669"/>
    <property type="project" value="InterPro"/>
</dbReference>
<protein>
    <submittedName>
        <fullName evidence="3">Uncharacterized protein</fullName>
    </submittedName>
</protein>
<dbReference type="AlphaFoldDB" id="A0A819UI15"/>
<sequence length="262" mass="30643">MDYLFRGFTLVVIVVIVYAGDLPYQDRERIHCYPDRKLPFSKEECLAHKCLFDDKALPNKLQCYRVKISFQNKKIVLKEQNDSKYRIDCASDIDEYRSFCVFDVTQNRTLNMTNQTCTNRGLQLNPNSNATIHYTLNRLNNGFSIFNHDINKLDIQVSVSGPEMIRMTIRDASATRYEVPVLIHWDPLVSIAFPARIKFEMTQNEYGQNGFRVKRTDTQSILFDTSFFANGFVYDDKFIQIITTIPSRNIYEKRRCATYIDS</sequence>
<evidence type="ECO:0000313" key="2">
    <source>
        <dbReference type="EMBL" id="CAF1296131.1"/>
    </source>
</evidence>
<accession>A0A819UI15</accession>
<dbReference type="EMBL" id="CAJOBD010007524">
    <property type="protein sequence ID" value="CAF4088971.1"/>
    <property type="molecule type" value="Genomic_DNA"/>
</dbReference>
<keyword evidence="1" id="KW-1015">Disulfide bond</keyword>
<dbReference type="InterPro" id="IPR044913">
    <property type="entry name" value="P_trefoil_dom_sf"/>
</dbReference>
<dbReference type="SUPFAM" id="SSF74650">
    <property type="entry name" value="Galactose mutarotase-like"/>
    <property type="match status" value="1"/>
</dbReference>
<evidence type="ECO:0000313" key="4">
    <source>
        <dbReference type="Proteomes" id="UP000663836"/>
    </source>
</evidence>
<evidence type="ECO:0000256" key="1">
    <source>
        <dbReference type="ARBA" id="ARBA00023157"/>
    </source>
</evidence>
<dbReference type="InterPro" id="IPR011013">
    <property type="entry name" value="Gal_mutarotase_sf_dom"/>
</dbReference>
<dbReference type="SUPFAM" id="SSF57492">
    <property type="entry name" value="Trefoil"/>
    <property type="match status" value="1"/>
</dbReference>
<dbReference type="GO" id="GO:0003824">
    <property type="term" value="F:catalytic activity"/>
    <property type="evidence" value="ECO:0007669"/>
    <property type="project" value="InterPro"/>
</dbReference>
<proteinExistence type="predicted"/>
<dbReference type="Gene3D" id="4.10.110.10">
    <property type="entry name" value="Spasmolytic Protein, domain 1"/>
    <property type="match status" value="1"/>
</dbReference>
<gene>
    <name evidence="3" type="ORF">JBS370_LOCUS31141</name>
    <name evidence="2" type="ORF">ZHD862_LOCUS27714</name>
</gene>
<organism evidence="3 4">
    <name type="scientific">Rotaria sordida</name>
    <dbReference type="NCBI Taxonomy" id="392033"/>
    <lineage>
        <taxon>Eukaryota</taxon>
        <taxon>Metazoa</taxon>
        <taxon>Spiralia</taxon>
        <taxon>Gnathifera</taxon>
        <taxon>Rotifera</taxon>
        <taxon>Eurotatoria</taxon>
        <taxon>Bdelloidea</taxon>
        <taxon>Philodinida</taxon>
        <taxon>Philodinidae</taxon>
        <taxon>Rotaria</taxon>
    </lineage>
</organism>
<reference evidence="3" key="1">
    <citation type="submission" date="2021-02" db="EMBL/GenBank/DDBJ databases">
        <authorList>
            <person name="Nowell W R."/>
        </authorList>
    </citation>
    <scope>NUCLEOTIDE SEQUENCE</scope>
</reference>
<name>A0A819UI15_9BILA</name>
<dbReference type="GO" id="GO:0030246">
    <property type="term" value="F:carbohydrate binding"/>
    <property type="evidence" value="ECO:0007669"/>
    <property type="project" value="InterPro"/>
</dbReference>
<evidence type="ECO:0000313" key="3">
    <source>
        <dbReference type="EMBL" id="CAF4088971.1"/>
    </source>
</evidence>
<dbReference type="EMBL" id="CAJNOT010002223">
    <property type="protein sequence ID" value="CAF1296131.1"/>
    <property type="molecule type" value="Genomic_DNA"/>
</dbReference>
<dbReference type="Proteomes" id="UP000663836">
    <property type="component" value="Unassembled WGS sequence"/>
</dbReference>